<keyword evidence="4" id="KW-1185">Reference proteome</keyword>
<dbReference type="InterPro" id="IPR008807">
    <property type="entry name" value="ROS_MUCR"/>
</dbReference>
<evidence type="ECO:0000313" key="3">
    <source>
        <dbReference type="EMBL" id="KAA0888132.1"/>
    </source>
</evidence>
<dbReference type="Proteomes" id="UP000324298">
    <property type="component" value="Unassembled WGS sequence"/>
</dbReference>
<dbReference type="AlphaFoldDB" id="A0A5A9X4Q8"/>
<name>A0A5A9X4Q8_9BACT</name>
<dbReference type="EMBL" id="SRSD01000012">
    <property type="protein sequence ID" value="KAA0888132.1"/>
    <property type="molecule type" value="Genomic_DNA"/>
</dbReference>
<dbReference type="Pfam" id="PF05443">
    <property type="entry name" value="ROS_MUCR"/>
    <property type="match status" value="1"/>
</dbReference>
<dbReference type="GO" id="GO:0003677">
    <property type="term" value="F:DNA binding"/>
    <property type="evidence" value="ECO:0007669"/>
    <property type="project" value="InterPro"/>
</dbReference>
<gene>
    <name evidence="3" type="ORF">ET418_17195</name>
</gene>
<evidence type="ECO:0000313" key="4">
    <source>
        <dbReference type="Proteomes" id="UP000324298"/>
    </source>
</evidence>
<dbReference type="GO" id="GO:0008270">
    <property type="term" value="F:zinc ion binding"/>
    <property type="evidence" value="ECO:0007669"/>
    <property type="project" value="InterPro"/>
</dbReference>
<proteinExistence type="inferred from homology"/>
<sequence>MASLVELTAQIVAAHAGSAQLTSDELMATIEKVHASLKVIDSGVVAPETGDVQLKLSLKQAFKKDEVVCMVCGRGMKTLKRHLANAHGLKPGEYRKQFDIPSSQPLVAKGYSETRKQDALARGLGDNLAKARAVRAAKKAGKAAPVPAVKEKAAVPTQKAKAPVPAVRKKAQVPAKTK</sequence>
<feature type="compositionally biased region" description="Basic residues" evidence="2">
    <location>
        <begin position="167"/>
        <end position="178"/>
    </location>
</feature>
<evidence type="ECO:0000256" key="1">
    <source>
        <dbReference type="ARBA" id="ARBA00007031"/>
    </source>
</evidence>
<feature type="compositionally biased region" description="Low complexity" evidence="2">
    <location>
        <begin position="142"/>
        <end position="166"/>
    </location>
</feature>
<dbReference type="Gene3D" id="1.10.10.1550">
    <property type="entry name" value="ROS/MUCR transcriptional regulator protein"/>
    <property type="match status" value="1"/>
</dbReference>
<accession>A0A5A9X4Q8</accession>
<dbReference type="InterPro" id="IPR041920">
    <property type="entry name" value="ROS/MUCR_sf"/>
</dbReference>
<dbReference type="OrthoDB" id="9809693at2"/>
<dbReference type="GO" id="GO:0006355">
    <property type="term" value="P:regulation of DNA-templated transcription"/>
    <property type="evidence" value="ECO:0007669"/>
    <property type="project" value="InterPro"/>
</dbReference>
<feature type="region of interest" description="Disordered" evidence="2">
    <location>
        <begin position="139"/>
        <end position="178"/>
    </location>
</feature>
<protein>
    <submittedName>
        <fullName evidence="3">MucR family transcriptional regulator</fullName>
    </submittedName>
</protein>
<reference evidence="3 4" key="1">
    <citation type="submission" date="2019-04" db="EMBL/GenBank/DDBJ databases">
        <title>Geobacter ruber sp. nov., ferric-reducing bacteria isolated from paddy soil.</title>
        <authorList>
            <person name="Xu Z."/>
            <person name="Masuda Y."/>
            <person name="Itoh H."/>
            <person name="Senoo K."/>
        </authorList>
    </citation>
    <scope>NUCLEOTIDE SEQUENCE [LARGE SCALE GENOMIC DNA]</scope>
    <source>
        <strain evidence="3 4">Red88</strain>
    </source>
</reference>
<dbReference type="RefSeq" id="WP_149309741.1">
    <property type="nucleotide sequence ID" value="NZ_SRSD01000012.1"/>
</dbReference>
<organism evidence="3 4">
    <name type="scientific">Oryzomonas rubra</name>
    <dbReference type="NCBI Taxonomy" id="2509454"/>
    <lineage>
        <taxon>Bacteria</taxon>
        <taxon>Pseudomonadati</taxon>
        <taxon>Thermodesulfobacteriota</taxon>
        <taxon>Desulfuromonadia</taxon>
        <taxon>Geobacterales</taxon>
        <taxon>Geobacteraceae</taxon>
        <taxon>Oryzomonas</taxon>
    </lineage>
</organism>
<comment type="caution">
    <text evidence="3">The sequence shown here is derived from an EMBL/GenBank/DDBJ whole genome shotgun (WGS) entry which is preliminary data.</text>
</comment>
<evidence type="ECO:0000256" key="2">
    <source>
        <dbReference type="SAM" id="MobiDB-lite"/>
    </source>
</evidence>
<comment type="similarity">
    <text evidence="1">Belongs to the ros/MucR family.</text>
</comment>